<reference evidence="2 3" key="1">
    <citation type="submission" date="2018-03" db="EMBL/GenBank/DDBJ databases">
        <title>Genome sequence of Paenibacillus elgii strain AC13 an antimicrobial compound producing bacteria.</title>
        <authorList>
            <person name="Kurokawa A.S."/>
            <person name="Araujo J.F."/>
            <person name="Costa R.A."/>
            <person name="Ortega D.B."/>
            <person name="Pires A.S."/>
            <person name="Pappas G.J.Jr."/>
            <person name="Franco O.L."/>
            <person name="Barreto C."/>
            <person name="Magalhaes B.S."/>
            <person name="Kruger R.H."/>
        </authorList>
    </citation>
    <scope>NUCLEOTIDE SEQUENCE [LARGE SCALE GENOMIC DNA]</scope>
    <source>
        <strain evidence="2 3">AC13</strain>
    </source>
</reference>
<organism evidence="2 3">
    <name type="scientific">Paenibacillus elgii</name>
    <dbReference type="NCBI Taxonomy" id="189691"/>
    <lineage>
        <taxon>Bacteria</taxon>
        <taxon>Bacillati</taxon>
        <taxon>Bacillota</taxon>
        <taxon>Bacilli</taxon>
        <taxon>Bacillales</taxon>
        <taxon>Paenibacillaceae</taxon>
        <taxon>Paenibacillus</taxon>
    </lineage>
</organism>
<dbReference type="EMBL" id="PYHP01000007">
    <property type="protein sequence ID" value="PUA40760.1"/>
    <property type="molecule type" value="Genomic_DNA"/>
</dbReference>
<accession>A0A2T6G9D5</accession>
<dbReference type="AlphaFoldDB" id="A0A2T6G9D5"/>
<evidence type="ECO:0000256" key="1">
    <source>
        <dbReference type="SAM" id="Coils"/>
    </source>
</evidence>
<sequence length="342" mass="38553">MQNLQQRYEVLEAEKSLLNMNDQADMLKLLVIENEQEQLQAQMHEPLSTPAEEDRSPVLPAAHASSEFDQELIVSPPASDEIELKYDFNDIFGNTQANKIISELLREQKAALQSLHHNQLSELQSAYAAQEEELESGVELIYQFKQKLEELNTSALEKEDLLGKLTLQNQQLQDQVSQLQQERDEAMAALDHLKVEFNGKTEEQQNEILRLQQLLKQTETRQSPEPSVKVTGTSETLEELVQKAKESAAEKATQQLLASHAEVLPPFAFQPNAVIPVPALSGQAAQTDAVAVGHLQEQMKDMLDWKKDMEDWREGEAAWRVDVEKQLSRLSHATLASLTANV</sequence>
<evidence type="ECO:0000313" key="3">
    <source>
        <dbReference type="Proteomes" id="UP000244184"/>
    </source>
</evidence>
<protein>
    <submittedName>
        <fullName evidence="2">Uncharacterized protein</fullName>
    </submittedName>
</protein>
<evidence type="ECO:0000313" key="2">
    <source>
        <dbReference type="EMBL" id="PUA40760.1"/>
    </source>
</evidence>
<feature type="coiled-coil region" evidence="1">
    <location>
        <begin position="155"/>
        <end position="221"/>
    </location>
</feature>
<keyword evidence="1" id="KW-0175">Coiled coil</keyword>
<dbReference type="Proteomes" id="UP000244184">
    <property type="component" value="Unassembled WGS sequence"/>
</dbReference>
<proteinExistence type="predicted"/>
<gene>
    <name evidence="2" type="ORF">C8Z91_02725</name>
</gene>
<comment type="caution">
    <text evidence="2">The sequence shown here is derived from an EMBL/GenBank/DDBJ whole genome shotgun (WGS) entry which is preliminary data.</text>
</comment>
<name>A0A2T6G9D5_9BACL</name>